<protein>
    <submittedName>
        <fullName evidence="2">Putative transmembrane protein</fullName>
    </submittedName>
</protein>
<keyword evidence="1" id="KW-0472">Membrane</keyword>
<reference evidence="2 3" key="1">
    <citation type="submission" date="2014-03" db="EMBL/GenBank/DDBJ databases">
        <title>The genomes of two eusocial bee gut symbionts.</title>
        <authorList>
            <person name="Kwong W.K."/>
            <person name="Engel P."/>
            <person name="Koch H."/>
            <person name="Moran N.A."/>
        </authorList>
    </citation>
    <scope>NUCLEOTIDE SEQUENCE [LARGE SCALE GENOMIC DNA]</scope>
    <source>
        <strain evidence="3">wkB29</strain>
    </source>
</reference>
<dbReference type="Proteomes" id="UP000027170">
    <property type="component" value="Unassembled WGS sequence"/>
</dbReference>
<feature type="transmembrane region" description="Helical" evidence="1">
    <location>
        <begin position="50"/>
        <end position="70"/>
    </location>
</feature>
<dbReference type="OrthoDB" id="9765532at2"/>
<evidence type="ECO:0000313" key="2">
    <source>
        <dbReference type="EMBL" id="KDN15864.1"/>
    </source>
</evidence>
<feature type="transmembrane region" description="Helical" evidence="1">
    <location>
        <begin position="184"/>
        <end position="203"/>
    </location>
</feature>
<dbReference type="RefSeq" id="WP_080701750.1">
    <property type="nucleotide sequence ID" value="NZ_JFZV01000001.1"/>
</dbReference>
<keyword evidence="1" id="KW-1133">Transmembrane helix</keyword>
<name>A0A836Z694_9NEIS</name>
<feature type="transmembrane region" description="Helical" evidence="1">
    <location>
        <begin position="306"/>
        <end position="323"/>
    </location>
</feature>
<feature type="transmembrane region" description="Helical" evidence="1">
    <location>
        <begin position="22"/>
        <end position="43"/>
    </location>
</feature>
<feature type="transmembrane region" description="Helical" evidence="1">
    <location>
        <begin position="420"/>
        <end position="442"/>
    </location>
</feature>
<organism evidence="2 3">
    <name type="scientific">Snodgrassella communis</name>
    <dbReference type="NCBI Taxonomy" id="2946699"/>
    <lineage>
        <taxon>Bacteria</taxon>
        <taxon>Pseudomonadati</taxon>
        <taxon>Pseudomonadota</taxon>
        <taxon>Betaproteobacteria</taxon>
        <taxon>Neisseriales</taxon>
        <taxon>Neisseriaceae</taxon>
        <taxon>Snodgrassella</taxon>
    </lineage>
</organism>
<keyword evidence="3" id="KW-1185">Reference proteome</keyword>
<feature type="transmembrane region" description="Helical" evidence="1">
    <location>
        <begin position="82"/>
        <end position="105"/>
    </location>
</feature>
<comment type="caution">
    <text evidence="2">The sequence shown here is derived from an EMBL/GenBank/DDBJ whole genome shotgun (WGS) entry which is preliminary data.</text>
</comment>
<feature type="transmembrane region" description="Helical" evidence="1">
    <location>
        <begin position="117"/>
        <end position="135"/>
    </location>
</feature>
<dbReference type="InterPro" id="IPR031566">
    <property type="entry name" value="CitMHS_2"/>
</dbReference>
<evidence type="ECO:0000313" key="3">
    <source>
        <dbReference type="Proteomes" id="UP000027170"/>
    </source>
</evidence>
<proteinExistence type="predicted"/>
<dbReference type="Pfam" id="PF16980">
    <property type="entry name" value="CitMHS_2"/>
    <property type="match status" value="1"/>
</dbReference>
<feature type="transmembrane region" description="Helical" evidence="1">
    <location>
        <begin position="462"/>
        <end position="484"/>
    </location>
</feature>
<sequence length="485" mass="53275">MSPVKPHYLQPAFSLLRHNGQILRLLTAVICISCPLPALAASLPANELSLWWCLPFAGTLLSIAVCPLLLPNLWHLHSGKMIGLWCGLFLLPLSWHYGISTGIALTAHALLEEYIPFMLLLLALYTLSGGIVIQYNSVGSIRLNVSLLATGTLLAGLMGTTGAAMLLIRPLLRANAQRHHRTHVVVFFIFLVANIGGGLTPLGDPPLFLGFLKGVGFQWTLSHMLLPVLVNTLVLLLVFICIDYYLWQHEPKAKTVTRLDSPMLTIQGKINLLLLFAVTAVILLSGICKNTPVWHVYELEISLSAWLRNGLLVIITLCGLELTSPKLRQQNDFNWAPMQEVSKLFIGIFITIAPVMALLQLGTAGDFGVLLQLIQHNGEPVNAIYFWMSGLLSGFLDNAPTYLVFFNLAGGESQLLMRYFSDTLLAISMGSVFMGALSYIGNAPNLMIKAIAEQQGIPMPSFLGYMAWSVTLLIPLFVLDTLLFF</sequence>
<accession>A0A836Z694</accession>
<dbReference type="AlphaFoldDB" id="A0A836Z694"/>
<dbReference type="EMBL" id="JFZV01000001">
    <property type="protein sequence ID" value="KDN15864.1"/>
    <property type="molecule type" value="Genomic_DNA"/>
</dbReference>
<feature type="transmembrane region" description="Helical" evidence="1">
    <location>
        <begin position="223"/>
        <end position="247"/>
    </location>
</feature>
<evidence type="ECO:0000256" key="1">
    <source>
        <dbReference type="SAM" id="Phobius"/>
    </source>
</evidence>
<keyword evidence="1 2" id="KW-0812">Transmembrane</keyword>
<feature type="transmembrane region" description="Helical" evidence="1">
    <location>
        <begin position="147"/>
        <end position="172"/>
    </location>
</feature>
<feature type="transmembrane region" description="Helical" evidence="1">
    <location>
        <begin position="344"/>
        <end position="364"/>
    </location>
</feature>
<feature type="transmembrane region" description="Helical" evidence="1">
    <location>
        <begin position="384"/>
        <end position="408"/>
    </location>
</feature>
<feature type="transmembrane region" description="Helical" evidence="1">
    <location>
        <begin position="268"/>
        <end position="286"/>
    </location>
</feature>
<gene>
    <name evidence="2" type="ORF">SALWKB29_0283</name>
</gene>